<keyword evidence="12 15" id="KW-0378">Hydrolase</keyword>
<dbReference type="GO" id="GO:0003725">
    <property type="term" value="F:double-stranded RNA binding"/>
    <property type="evidence" value="ECO:0007669"/>
    <property type="project" value="TreeGrafter"/>
</dbReference>
<comment type="subcellular location">
    <subcellularLocation>
        <location evidence="2 15">Cytoplasm</location>
    </subcellularLocation>
</comment>
<keyword evidence="7 15" id="KW-0507">mRNA processing</keyword>
<sequence>MVIDEKRREQLKKLEEILGVHFEDPNILNQALIHPSYAHERGLPHNVHNQRLEFLGDAVLELVISEWIYKDYPHYTEGELTKLRALLVCEESLAALSRDLNLGDYLIIGKGEEITGGRKKESILADTFEALIGAMYLDRGLESVSAFIKDKFRAIVAKAQAGKLSNDYKTFLQEMLQRISPDKITYRVIKEEGPDHDKTFFVEVIWKEDVLGRGSGKSKKEAEQDAAKSAIRFLKNRNMVK</sequence>
<keyword evidence="9 15" id="KW-0540">Nuclease</keyword>
<evidence type="ECO:0000256" key="7">
    <source>
        <dbReference type="ARBA" id="ARBA00022664"/>
    </source>
</evidence>
<dbReference type="Pfam" id="PF14622">
    <property type="entry name" value="Ribonucleas_3_3"/>
    <property type="match status" value="1"/>
</dbReference>
<comment type="catalytic activity">
    <reaction evidence="1 15">
        <text>Endonucleolytic cleavage to 5'-phosphomonoester.</text>
        <dbReference type="EC" id="3.1.26.3"/>
    </reaction>
</comment>
<dbReference type="PROSITE" id="PS50137">
    <property type="entry name" value="DS_RBD"/>
    <property type="match status" value="1"/>
</dbReference>
<dbReference type="Gene3D" id="3.30.160.20">
    <property type="match status" value="1"/>
</dbReference>
<feature type="binding site" evidence="15">
    <location>
        <position position="126"/>
    </location>
    <ligand>
        <name>Mg(2+)</name>
        <dbReference type="ChEBI" id="CHEBI:18420"/>
    </ligand>
</feature>
<dbReference type="Gene3D" id="1.10.1520.10">
    <property type="entry name" value="Ribonuclease III domain"/>
    <property type="match status" value="1"/>
</dbReference>
<evidence type="ECO:0000256" key="1">
    <source>
        <dbReference type="ARBA" id="ARBA00000109"/>
    </source>
</evidence>
<dbReference type="PROSITE" id="PS50142">
    <property type="entry name" value="RNASE_3_2"/>
    <property type="match status" value="1"/>
</dbReference>
<evidence type="ECO:0000256" key="6">
    <source>
        <dbReference type="ARBA" id="ARBA00022552"/>
    </source>
</evidence>
<dbReference type="PANTHER" id="PTHR11207">
    <property type="entry name" value="RIBONUCLEASE III"/>
    <property type="match status" value="1"/>
</dbReference>
<keyword evidence="19" id="KW-1185">Reference proteome</keyword>
<dbReference type="InterPro" id="IPR011907">
    <property type="entry name" value="RNase_III"/>
</dbReference>
<dbReference type="GO" id="GO:0042802">
    <property type="term" value="F:identical protein binding"/>
    <property type="evidence" value="ECO:0007669"/>
    <property type="project" value="UniProtKB-ARBA"/>
</dbReference>
<evidence type="ECO:0000313" key="18">
    <source>
        <dbReference type="EMBL" id="KXG77233.1"/>
    </source>
</evidence>
<accession>A0A140L9K8</accession>
<dbReference type="STRING" id="520764.AN618_12620"/>
<protein>
    <recommendedName>
        <fullName evidence="15">Ribonuclease 3</fullName>
        <ecNumber evidence="15">3.1.26.3</ecNumber>
    </recommendedName>
    <alternativeName>
        <fullName evidence="15">Ribonuclease III</fullName>
        <shortName evidence="15">RNase III</shortName>
    </alternativeName>
</protein>
<keyword evidence="8 15" id="KW-0819">tRNA processing</keyword>
<dbReference type="PATRIC" id="fig|520764.3.peg.1303"/>
<dbReference type="HAMAP" id="MF_00104">
    <property type="entry name" value="RNase_III"/>
    <property type="match status" value="1"/>
</dbReference>
<evidence type="ECO:0000256" key="2">
    <source>
        <dbReference type="ARBA" id="ARBA00004496"/>
    </source>
</evidence>
<evidence type="ECO:0000256" key="11">
    <source>
        <dbReference type="ARBA" id="ARBA00022759"/>
    </source>
</evidence>
<dbReference type="AlphaFoldDB" id="A0A140L9K8"/>
<comment type="similarity">
    <text evidence="3">Belongs to the ribonuclease III family.</text>
</comment>
<dbReference type="InParanoid" id="A0A140L9K8"/>
<dbReference type="GO" id="GO:0005737">
    <property type="term" value="C:cytoplasm"/>
    <property type="evidence" value="ECO:0007669"/>
    <property type="project" value="UniProtKB-SubCell"/>
</dbReference>
<dbReference type="OrthoDB" id="9805026at2"/>
<dbReference type="FunFam" id="1.10.1520.10:FF:000001">
    <property type="entry name" value="Ribonuclease 3"/>
    <property type="match status" value="1"/>
</dbReference>
<evidence type="ECO:0000256" key="15">
    <source>
        <dbReference type="HAMAP-Rule" id="MF_00104"/>
    </source>
</evidence>
<name>A0A140L9K8_9FIRM</name>
<evidence type="ECO:0000256" key="9">
    <source>
        <dbReference type="ARBA" id="ARBA00022722"/>
    </source>
</evidence>
<keyword evidence="6 15" id="KW-0698">rRNA processing</keyword>
<keyword evidence="15" id="KW-0699">rRNA-binding</keyword>
<evidence type="ECO:0000256" key="10">
    <source>
        <dbReference type="ARBA" id="ARBA00022723"/>
    </source>
</evidence>
<keyword evidence="14 15" id="KW-0694">RNA-binding</keyword>
<evidence type="ECO:0000259" key="16">
    <source>
        <dbReference type="PROSITE" id="PS50137"/>
    </source>
</evidence>
<evidence type="ECO:0000313" key="19">
    <source>
        <dbReference type="Proteomes" id="UP000070427"/>
    </source>
</evidence>
<reference evidence="18 19" key="1">
    <citation type="submission" date="2015-12" db="EMBL/GenBank/DDBJ databases">
        <title>Draft genome sequnece of Fervidicola ferrireducens strain Y170.</title>
        <authorList>
            <person name="Patel B.K."/>
        </authorList>
    </citation>
    <scope>NUCLEOTIDE SEQUENCE [LARGE SCALE GENOMIC DNA]</scope>
    <source>
        <strain evidence="18 19">Y170</strain>
    </source>
</reference>
<dbReference type="Pfam" id="PF00035">
    <property type="entry name" value="dsrm"/>
    <property type="match status" value="1"/>
</dbReference>
<comment type="function">
    <text evidence="15">Digests double-stranded RNA. Involved in the processing of primary rRNA transcript to yield the immediate precursors to the large and small rRNAs (23S and 16S). Processes some mRNAs, and tRNAs when they are encoded in the rRNA operon. Processes pre-crRNA and tracrRNA of type II CRISPR loci if present in the organism.</text>
</comment>
<dbReference type="GO" id="GO:0008033">
    <property type="term" value="P:tRNA processing"/>
    <property type="evidence" value="ECO:0007669"/>
    <property type="project" value="UniProtKB-KW"/>
</dbReference>
<evidence type="ECO:0000256" key="4">
    <source>
        <dbReference type="ARBA" id="ARBA00011738"/>
    </source>
</evidence>
<dbReference type="PROSITE" id="PS00517">
    <property type="entry name" value="RNASE_3_1"/>
    <property type="match status" value="1"/>
</dbReference>
<evidence type="ECO:0000256" key="8">
    <source>
        <dbReference type="ARBA" id="ARBA00022694"/>
    </source>
</evidence>
<gene>
    <name evidence="15 18" type="primary">rnc</name>
    <name evidence="18" type="ORF">AN618_12620</name>
</gene>
<dbReference type="SMART" id="SM00358">
    <property type="entry name" value="DSRM"/>
    <property type="match status" value="1"/>
</dbReference>
<dbReference type="SUPFAM" id="SSF69065">
    <property type="entry name" value="RNase III domain-like"/>
    <property type="match status" value="1"/>
</dbReference>
<comment type="subunit">
    <text evidence="4 15">Homodimer.</text>
</comment>
<organism evidence="18 19">
    <name type="scientific">Fervidicola ferrireducens</name>
    <dbReference type="NCBI Taxonomy" id="520764"/>
    <lineage>
        <taxon>Bacteria</taxon>
        <taxon>Bacillati</taxon>
        <taxon>Bacillota</taxon>
        <taxon>Clostridia</taxon>
        <taxon>Thermosediminibacterales</taxon>
        <taxon>Thermosediminibacteraceae</taxon>
        <taxon>Fervidicola</taxon>
    </lineage>
</organism>
<dbReference type="EC" id="3.1.26.3" evidence="15"/>
<proteinExistence type="inferred from homology"/>
<dbReference type="SMART" id="SM00535">
    <property type="entry name" value="RIBOc"/>
    <property type="match status" value="1"/>
</dbReference>
<dbReference type="EMBL" id="LOED01000013">
    <property type="protein sequence ID" value="KXG77233.1"/>
    <property type="molecule type" value="Genomic_DNA"/>
</dbReference>
<feature type="binding site" evidence="15">
    <location>
        <position position="129"/>
    </location>
    <ligand>
        <name>Mg(2+)</name>
        <dbReference type="ChEBI" id="CHEBI:18420"/>
    </ligand>
</feature>
<dbReference type="GO" id="GO:0046872">
    <property type="term" value="F:metal ion binding"/>
    <property type="evidence" value="ECO:0007669"/>
    <property type="project" value="UniProtKB-KW"/>
</dbReference>
<keyword evidence="11 15" id="KW-0255">Endonuclease</keyword>
<keyword evidence="5 15" id="KW-0963">Cytoplasm</keyword>
<keyword evidence="10 15" id="KW-0479">Metal-binding</keyword>
<dbReference type="RefSeq" id="WP_066353238.1">
    <property type="nucleotide sequence ID" value="NZ_LOED01000013.1"/>
</dbReference>
<feature type="active site" evidence="15">
    <location>
        <position position="129"/>
    </location>
</feature>
<dbReference type="GO" id="GO:0004525">
    <property type="term" value="F:ribonuclease III activity"/>
    <property type="evidence" value="ECO:0007669"/>
    <property type="project" value="UniProtKB-UniRule"/>
</dbReference>
<evidence type="ECO:0000259" key="17">
    <source>
        <dbReference type="PROSITE" id="PS50142"/>
    </source>
</evidence>
<feature type="domain" description="RNase III" evidence="17">
    <location>
        <begin position="11"/>
        <end position="140"/>
    </location>
</feature>
<evidence type="ECO:0000256" key="13">
    <source>
        <dbReference type="ARBA" id="ARBA00022842"/>
    </source>
</evidence>
<dbReference type="SUPFAM" id="SSF54768">
    <property type="entry name" value="dsRNA-binding domain-like"/>
    <property type="match status" value="1"/>
</dbReference>
<comment type="cofactor">
    <cofactor evidence="15">
        <name>Mg(2+)</name>
        <dbReference type="ChEBI" id="CHEBI:18420"/>
    </cofactor>
</comment>
<evidence type="ECO:0000256" key="5">
    <source>
        <dbReference type="ARBA" id="ARBA00022490"/>
    </source>
</evidence>
<comment type="caution">
    <text evidence="18">The sequence shown here is derived from an EMBL/GenBank/DDBJ whole genome shotgun (WGS) entry which is preliminary data.</text>
</comment>
<dbReference type="InterPro" id="IPR036389">
    <property type="entry name" value="RNase_III_sf"/>
</dbReference>
<dbReference type="GO" id="GO:0010468">
    <property type="term" value="P:regulation of gene expression"/>
    <property type="evidence" value="ECO:0007669"/>
    <property type="project" value="TreeGrafter"/>
</dbReference>
<feature type="domain" description="DRBM" evidence="16">
    <location>
        <begin position="167"/>
        <end position="236"/>
    </location>
</feature>
<dbReference type="CDD" id="cd10845">
    <property type="entry name" value="DSRM_RNAse_III_family"/>
    <property type="match status" value="1"/>
</dbReference>
<feature type="binding site" evidence="15">
    <location>
        <position position="53"/>
    </location>
    <ligand>
        <name>Mg(2+)</name>
        <dbReference type="ChEBI" id="CHEBI:18420"/>
    </ligand>
</feature>
<dbReference type="GO" id="GO:0006364">
    <property type="term" value="P:rRNA processing"/>
    <property type="evidence" value="ECO:0007669"/>
    <property type="project" value="UniProtKB-UniRule"/>
</dbReference>
<dbReference type="InterPro" id="IPR000999">
    <property type="entry name" value="RNase_III_dom"/>
</dbReference>
<dbReference type="FunFam" id="3.30.160.20:FF:000003">
    <property type="entry name" value="Ribonuclease 3"/>
    <property type="match status" value="1"/>
</dbReference>
<keyword evidence="13 15" id="KW-0460">Magnesium</keyword>
<dbReference type="InterPro" id="IPR014720">
    <property type="entry name" value="dsRBD_dom"/>
</dbReference>
<dbReference type="Proteomes" id="UP000070427">
    <property type="component" value="Unassembled WGS sequence"/>
</dbReference>
<evidence type="ECO:0000256" key="14">
    <source>
        <dbReference type="ARBA" id="ARBA00022884"/>
    </source>
</evidence>
<evidence type="ECO:0000256" key="3">
    <source>
        <dbReference type="ARBA" id="ARBA00010183"/>
    </source>
</evidence>
<dbReference type="CDD" id="cd00593">
    <property type="entry name" value="RIBOc"/>
    <property type="match status" value="1"/>
</dbReference>
<evidence type="ECO:0000256" key="12">
    <source>
        <dbReference type="ARBA" id="ARBA00022801"/>
    </source>
</evidence>
<dbReference type="GO" id="GO:0006397">
    <property type="term" value="P:mRNA processing"/>
    <property type="evidence" value="ECO:0007669"/>
    <property type="project" value="UniProtKB-UniRule"/>
</dbReference>
<dbReference type="GO" id="GO:0019843">
    <property type="term" value="F:rRNA binding"/>
    <property type="evidence" value="ECO:0007669"/>
    <property type="project" value="UniProtKB-KW"/>
</dbReference>
<dbReference type="FunCoup" id="A0A140L9K8">
    <property type="interactions" value="325"/>
</dbReference>
<dbReference type="PANTHER" id="PTHR11207:SF0">
    <property type="entry name" value="RIBONUCLEASE 3"/>
    <property type="match status" value="1"/>
</dbReference>
<dbReference type="NCBIfam" id="TIGR02191">
    <property type="entry name" value="RNaseIII"/>
    <property type="match status" value="1"/>
</dbReference>
<feature type="active site" evidence="15">
    <location>
        <position position="57"/>
    </location>
</feature>